<protein>
    <recommendedName>
        <fullName evidence="5">UTP--hexose-1-phosphate uridylyltransferase</fullName>
    </recommendedName>
</protein>
<dbReference type="AlphaFoldDB" id="G9ZSY2"/>
<name>G9ZSY2_9LACO</name>
<dbReference type="PATRIC" id="fig|797515.3.peg.2645"/>
<evidence type="ECO:0000313" key="4">
    <source>
        <dbReference type="Proteomes" id="UP000004625"/>
    </source>
</evidence>
<proteinExistence type="predicted"/>
<dbReference type="Gene3D" id="3.30.428.10">
    <property type="entry name" value="HIT-like"/>
    <property type="match status" value="1"/>
</dbReference>
<dbReference type="InterPro" id="IPR049285">
    <property type="entry name" value="DUF4931_C"/>
</dbReference>
<evidence type="ECO:0000259" key="1">
    <source>
        <dbReference type="Pfam" id="PF16285"/>
    </source>
</evidence>
<dbReference type="InterPro" id="IPR012361">
    <property type="entry name" value="GalT_short"/>
</dbReference>
<keyword evidence="4" id="KW-1185">Reference proteome</keyword>
<organism evidence="3 4">
    <name type="scientific">Lentilactobacillus parafarraginis F0439</name>
    <dbReference type="NCBI Taxonomy" id="797515"/>
    <lineage>
        <taxon>Bacteria</taxon>
        <taxon>Bacillati</taxon>
        <taxon>Bacillota</taxon>
        <taxon>Bacilli</taxon>
        <taxon>Lactobacillales</taxon>
        <taxon>Lactobacillaceae</taxon>
        <taxon>Lentilactobacillus</taxon>
    </lineage>
</organism>
<dbReference type="eggNOG" id="COG1085">
    <property type="taxonomic scope" value="Bacteria"/>
</dbReference>
<gene>
    <name evidence="3" type="ORF">HMPREF9103_02899</name>
</gene>
<dbReference type="Pfam" id="PF20956">
    <property type="entry name" value="DUF4931_C"/>
    <property type="match status" value="1"/>
</dbReference>
<comment type="caution">
    <text evidence="3">The sequence shown here is derived from an EMBL/GenBank/DDBJ whole genome shotgun (WGS) entry which is preliminary data.</text>
</comment>
<dbReference type="PIRSF" id="PIRSF031505">
    <property type="entry name" value="GalT_short"/>
    <property type="match status" value="1"/>
</dbReference>
<dbReference type="InterPro" id="IPR036265">
    <property type="entry name" value="HIT-like_sf"/>
</dbReference>
<dbReference type="Pfam" id="PF16285">
    <property type="entry name" value="DUF4931_N"/>
    <property type="match status" value="1"/>
</dbReference>
<accession>G9ZSY2</accession>
<dbReference type="Proteomes" id="UP000004625">
    <property type="component" value="Unassembled WGS sequence"/>
</dbReference>
<dbReference type="InterPro" id="IPR046322">
    <property type="entry name" value="DUF4931"/>
</dbReference>
<evidence type="ECO:0000313" key="3">
    <source>
        <dbReference type="EMBL" id="EHL95699.1"/>
    </source>
</evidence>
<feature type="domain" description="DUF4931" evidence="1">
    <location>
        <begin position="19"/>
        <end position="137"/>
    </location>
</feature>
<dbReference type="SUPFAM" id="SSF54197">
    <property type="entry name" value="HIT-like"/>
    <property type="match status" value="1"/>
</dbReference>
<dbReference type="HOGENOM" id="CLU_1084626_0_0_9"/>
<sequence>MTGKGENIVNEPLKFDYRAAKGKPENICHPEGYCPFCDVAHLTNILAQEQDRIWLVNKFRTLEDTYQTVVIESSDHNGGPSVYSQATNRQVFEFAFKCWHKMIVSNQYASVIMYKNFGPMSGGSLRHPHFQIVGLNDYDVYQNVSLTNFTGVDVSKNSQRTITLSTHPIIGFVEINIAIDGVAQIDSLADAAQTIIKYLLNDYMGGRATSYNLFFYEMAGHFYCKIVPRYATSPYFVGYKIAQVQDMQRLVEIAQEINDRL</sequence>
<dbReference type="STRING" id="797515.HMPREF9103_02899"/>
<evidence type="ECO:0008006" key="5">
    <source>
        <dbReference type="Google" id="ProtNLM"/>
    </source>
</evidence>
<reference evidence="3 4" key="1">
    <citation type="submission" date="2011-09" db="EMBL/GenBank/DDBJ databases">
        <authorList>
            <person name="Weinstock G."/>
            <person name="Sodergren E."/>
            <person name="Clifton S."/>
            <person name="Fulton L."/>
            <person name="Fulton B."/>
            <person name="Courtney L."/>
            <person name="Fronick C."/>
            <person name="Harrison M."/>
            <person name="Strong C."/>
            <person name="Farmer C."/>
            <person name="Delahaunty K."/>
            <person name="Markovic C."/>
            <person name="Hall O."/>
            <person name="Minx P."/>
            <person name="Tomlinson C."/>
            <person name="Mitreva M."/>
            <person name="Hou S."/>
            <person name="Chen J."/>
            <person name="Wollam A."/>
            <person name="Pepin K.H."/>
            <person name="Johnson M."/>
            <person name="Bhonagiri V."/>
            <person name="Zhang X."/>
            <person name="Suruliraj S."/>
            <person name="Warren W."/>
            <person name="Chinwalla A."/>
            <person name="Mardis E.R."/>
            <person name="Wilson R.K."/>
        </authorList>
    </citation>
    <scope>NUCLEOTIDE SEQUENCE [LARGE SCALE GENOMIC DNA]</scope>
    <source>
        <strain evidence="3 4">F0439</strain>
    </source>
</reference>
<evidence type="ECO:0000259" key="2">
    <source>
        <dbReference type="Pfam" id="PF20956"/>
    </source>
</evidence>
<dbReference type="EMBL" id="AGEY01000197">
    <property type="protein sequence ID" value="EHL95699.1"/>
    <property type="molecule type" value="Genomic_DNA"/>
</dbReference>
<dbReference type="RefSeq" id="WP_008215053.1">
    <property type="nucleotide sequence ID" value="NZ_JH415059.1"/>
</dbReference>
<feature type="domain" description="DUF4931" evidence="2">
    <location>
        <begin position="142"/>
        <end position="249"/>
    </location>
</feature>